<dbReference type="RefSeq" id="WP_045459830.1">
    <property type="nucleotide sequence ID" value="NZ_AP014579.1"/>
</dbReference>
<reference evidence="3" key="1">
    <citation type="submission" date="2016-01" db="EMBL/GenBank/DDBJ databases">
        <authorList>
            <person name="Peeters C."/>
        </authorList>
    </citation>
    <scope>NUCLEOTIDE SEQUENCE [LARGE SCALE GENOMIC DNA]</scope>
</reference>
<dbReference type="Pfam" id="PF00903">
    <property type="entry name" value="Glyoxalase"/>
    <property type="match status" value="1"/>
</dbReference>
<keyword evidence="3" id="KW-1185">Reference proteome</keyword>
<dbReference type="PANTHER" id="PTHR34109">
    <property type="entry name" value="BNAUNNG04460D PROTEIN-RELATED"/>
    <property type="match status" value="1"/>
</dbReference>
<evidence type="ECO:0000259" key="1">
    <source>
        <dbReference type="PROSITE" id="PS51819"/>
    </source>
</evidence>
<evidence type="ECO:0000313" key="3">
    <source>
        <dbReference type="Proteomes" id="UP000054740"/>
    </source>
</evidence>
<dbReference type="InterPro" id="IPR037523">
    <property type="entry name" value="VOC_core"/>
</dbReference>
<dbReference type="GO" id="GO:0051213">
    <property type="term" value="F:dioxygenase activity"/>
    <property type="evidence" value="ECO:0007669"/>
    <property type="project" value="UniProtKB-KW"/>
</dbReference>
<feature type="domain" description="VOC" evidence="1">
    <location>
        <begin position="8"/>
        <end position="134"/>
    </location>
</feature>
<accession>A0A158GDC8</accession>
<dbReference type="Gene3D" id="3.30.720.110">
    <property type="match status" value="1"/>
</dbReference>
<protein>
    <submittedName>
        <fullName evidence="2">Glyoxalase/bleomycin resistance protein/dioxygenase</fullName>
    </submittedName>
</protein>
<dbReference type="InterPro" id="IPR004360">
    <property type="entry name" value="Glyas_Fos-R_dOase_dom"/>
</dbReference>
<dbReference type="AlphaFoldDB" id="A0A158GDC8"/>
<dbReference type="PROSITE" id="PS51819">
    <property type="entry name" value="VOC"/>
    <property type="match status" value="1"/>
</dbReference>
<organism evidence="2 3">
    <name type="scientific">Caballeronia cordobensis</name>
    <name type="common">Burkholderia cordobensis</name>
    <dbReference type="NCBI Taxonomy" id="1353886"/>
    <lineage>
        <taxon>Bacteria</taxon>
        <taxon>Pseudomonadati</taxon>
        <taxon>Pseudomonadota</taxon>
        <taxon>Betaproteobacteria</taxon>
        <taxon>Burkholderiales</taxon>
        <taxon>Burkholderiaceae</taxon>
        <taxon>Caballeronia</taxon>
    </lineage>
</organism>
<dbReference type="InterPro" id="IPR029068">
    <property type="entry name" value="Glyas_Bleomycin-R_OHBP_Dase"/>
</dbReference>
<dbReference type="SUPFAM" id="SSF54593">
    <property type="entry name" value="Glyoxalase/Bleomycin resistance protein/Dihydroxybiphenyl dioxygenase"/>
    <property type="match status" value="1"/>
</dbReference>
<name>A0A158GDC8_CABCO</name>
<dbReference type="Gene3D" id="3.30.720.120">
    <property type="match status" value="1"/>
</dbReference>
<dbReference type="Proteomes" id="UP000054740">
    <property type="component" value="Unassembled WGS sequence"/>
</dbReference>
<keyword evidence="2" id="KW-0560">Oxidoreductase</keyword>
<dbReference type="PANTHER" id="PTHR34109:SF1">
    <property type="entry name" value="VOC DOMAIN-CONTAINING PROTEIN"/>
    <property type="match status" value="1"/>
</dbReference>
<evidence type="ECO:0000313" key="2">
    <source>
        <dbReference type="EMBL" id="SAL30115.1"/>
    </source>
</evidence>
<gene>
    <name evidence="2" type="ORF">AWB70_01843</name>
</gene>
<keyword evidence="2" id="KW-0223">Dioxygenase</keyword>
<sequence length="156" mass="17641">MNELIRNKGLSSAVSYRDPKSAFRFLEAAFGFKPLFVILDAADEFVHGEMTFGDSVVMIGREWSDDHRSPRSIDGKNTQSVHVQLAEGEDIDAHCEHARAAGASILMEPETQFYGERTYRAKDPEGHMWIIGVLLQRMKPEQWDAVSGLTTRERLD</sequence>
<dbReference type="EMBL" id="FCNY02000004">
    <property type="protein sequence ID" value="SAL30115.1"/>
    <property type="molecule type" value="Genomic_DNA"/>
</dbReference>
<proteinExistence type="predicted"/>